<evidence type="ECO:0000313" key="1">
    <source>
        <dbReference type="EMBL" id="SFF28101.1"/>
    </source>
</evidence>
<protein>
    <submittedName>
        <fullName evidence="1">Uncharacterized protein</fullName>
    </submittedName>
</protein>
<dbReference type="EMBL" id="FOMX01000041">
    <property type="protein sequence ID" value="SFF28101.1"/>
    <property type="molecule type" value="Genomic_DNA"/>
</dbReference>
<organism evidence="1 2">
    <name type="scientific">Nannocystis exedens</name>
    <dbReference type="NCBI Taxonomy" id="54"/>
    <lineage>
        <taxon>Bacteria</taxon>
        <taxon>Pseudomonadati</taxon>
        <taxon>Myxococcota</taxon>
        <taxon>Polyangia</taxon>
        <taxon>Nannocystales</taxon>
        <taxon>Nannocystaceae</taxon>
        <taxon>Nannocystis</taxon>
    </lineage>
</organism>
<sequence length="704" mass="76546">MAITFTVEPCEGNKVIYQRVAPTTKGGPSVGTLYFYLRIKNTGAPATLTMITVTFPDSPELPRLYPRNRVIETTADAGATEDVWLVDNEVIKLTKSPKRIKISLVFAGSSEVVTRELDLGPHTVSYRFFARPEDIETYGEYIELDSGHAGDGGGQFYAQDASALGWTDGKLKATKQGQADSDNYYGFGRPIYAMGDGLVLLADDSHEDNPAAGRRVVNRMPGTWQSKEKVRDIAVACLRRRLSDTVVSNRIVVATLNTQNSLRLTALEQDDRATTVKFLSEVVGDPADAIEIVALGGAFVVTASRSGQTTRFVLWELTLAGTLAERHAFEITGTTLEVRMVALSSSLLLLAVRTTAGTLTLSLRELVGKQLQPAIGEHKLGYVGAFSLVRFDSMRVAAAVYSTGGPLKVIAFQIAGKAGNYTIERTGEAYDDTANEISAVDLSGPDRFGTAVRQVDGKLVFIVWEAKDGKVTKVCEYANNENAQQIRSVPFKKKALAVFHRTIPGKLRLTTLEVDETHAYQLADDNETYGSMDLYAVDRLDTAQPTLVTVVRTNEETAKLILWQFSYNNFIKILYGNEIVSCVHLKQGSIPGWIKDQLKTGKPVPVKASHMIGRLGHSGSSGGPHLHIQASRVKQALLADLPDLMRRMKADEDVSVIRPIQFHGALAMANSGVKPGGAGANPGLGELEGMGAYFSEYVVLPLKE</sequence>
<proteinExistence type="predicted"/>
<dbReference type="AlphaFoldDB" id="A0A1I2HI23"/>
<dbReference type="RefSeq" id="WP_143141317.1">
    <property type="nucleotide sequence ID" value="NZ_FOMX01000041.1"/>
</dbReference>
<dbReference type="OrthoDB" id="9809488at2"/>
<evidence type="ECO:0000313" key="2">
    <source>
        <dbReference type="Proteomes" id="UP000199400"/>
    </source>
</evidence>
<dbReference type="Gene3D" id="2.70.70.10">
    <property type="entry name" value="Glucose Permease (Domain IIA)"/>
    <property type="match status" value="1"/>
</dbReference>
<dbReference type="Proteomes" id="UP000199400">
    <property type="component" value="Unassembled WGS sequence"/>
</dbReference>
<reference evidence="2" key="1">
    <citation type="submission" date="2016-10" db="EMBL/GenBank/DDBJ databases">
        <authorList>
            <person name="Varghese N."/>
            <person name="Submissions S."/>
        </authorList>
    </citation>
    <scope>NUCLEOTIDE SEQUENCE [LARGE SCALE GENOMIC DNA]</scope>
    <source>
        <strain evidence="2">ATCC 25963</strain>
    </source>
</reference>
<gene>
    <name evidence="1" type="ORF">SAMN02745121_07910</name>
</gene>
<keyword evidence="2" id="KW-1185">Reference proteome</keyword>
<name>A0A1I2HI23_9BACT</name>
<dbReference type="InterPro" id="IPR011055">
    <property type="entry name" value="Dup_hybrid_motif"/>
</dbReference>
<accession>A0A1I2HI23</accession>